<evidence type="ECO:0000259" key="1">
    <source>
        <dbReference type="PROSITE" id="PS50906"/>
    </source>
</evidence>
<dbReference type="InterPro" id="IPR036388">
    <property type="entry name" value="WH-like_DNA-bd_sf"/>
</dbReference>
<dbReference type="InterPro" id="IPR010910">
    <property type="entry name" value="Nitrate/nitrite_sensing_bac"/>
</dbReference>
<evidence type="ECO:0000313" key="6">
    <source>
        <dbReference type="Proteomes" id="UP000469927"/>
    </source>
</evidence>
<dbReference type="PROSITE" id="PS50921">
    <property type="entry name" value="ANTAR"/>
    <property type="match status" value="1"/>
</dbReference>
<dbReference type="SMART" id="SM01012">
    <property type="entry name" value="ANTAR"/>
    <property type="match status" value="1"/>
</dbReference>
<dbReference type="Pfam" id="PF03861">
    <property type="entry name" value="ANTAR"/>
    <property type="match status" value="1"/>
</dbReference>
<proteinExistence type="predicted"/>
<dbReference type="InterPro" id="IPR005561">
    <property type="entry name" value="ANTAR"/>
</dbReference>
<dbReference type="SUPFAM" id="SSF52172">
    <property type="entry name" value="CheY-like"/>
    <property type="match status" value="1"/>
</dbReference>
<dbReference type="Gene3D" id="1.10.10.10">
    <property type="entry name" value="Winged helix-like DNA-binding domain superfamily/Winged helix DNA-binding domain"/>
    <property type="match status" value="1"/>
</dbReference>
<dbReference type="OrthoDB" id="9782798at2"/>
<dbReference type="AlphaFoldDB" id="A0A2T7AQZ6"/>
<reference evidence="4 5" key="1">
    <citation type="submission" date="2016-12" db="EMBL/GenBank/DDBJ databases">
        <title>Analysis of the Molecular Diversity Among Cronobacter Species Isolated from Filth Flies Using a Pan Genomic DNA Microarray.</title>
        <authorList>
            <person name="Pava-Ripoll M."/>
            <person name="Tall B."/>
            <person name="Farber J."/>
            <person name="Fanning S."/>
            <person name="Lehner A."/>
            <person name="Stephan R."/>
            <person name="Pagotto F."/>
            <person name="Iverson C."/>
            <person name="Ziobro G."/>
            <person name="Miller A."/>
            <person name="Pearson R."/>
            <person name="Yan Q."/>
            <person name="Kim M."/>
            <person name="Jeong S."/>
            <person name="Park J."/>
            <person name="Jun S."/>
            <person name="Choi H."/>
            <person name="Chung T."/>
            <person name="Yoo Y."/>
            <person name="Park E."/>
            <person name="Hwang S."/>
            <person name="Lee B."/>
            <person name="Sathyamoorthy V."/>
            <person name="Carter L."/>
            <person name="Mammel M."/>
            <person name="Jackson S."/>
            <person name="Kothary M."/>
            <person name="Patel I."/>
            <person name="Grim C."/>
            <person name="Gopinath G."/>
            <person name="Gangiredla J."/>
            <person name="Chase H."/>
        </authorList>
    </citation>
    <scope>NUCLEOTIDE SEQUENCE [LARGE SCALE GENOMIC DNA]</scope>
    <source>
        <strain evidence="4 5">MOD1-Md1s</strain>
    </source>
</reference>
<dbReference type="RefSeq" id="WP_038862525.1">
    <property type="nucleotide sequence ID" value="NZ_JADKNN010000057.1"/>
</dbReference>
<feature type="domain" description="ANTAR" evidence="2">
    <location>
        <begin position="328"/>
        <end position="389"/>
    </location>
</feature>
<name>A0A2T7AQZ6_9ENTR</name>
<evidence type="ECO:0000313" key="5">
    <source>
        <dbReference type="Proteomes" id="UP000244378"/>
    </source>
</evidence>
<dbReference type="GO" id="GO:0003723">
    <property type="term" value="F:RNA binding"/>
    <property type="evidence" value="ECO:0007669"/>
    <property type="project" value="InterPro"/>
</dbReference>
<dbReference type="EMBL" id="WAGD01000028">
    <property type="protein sequence ID" value="KAB0880305.1"/>
    <property type="molecule type" value="Genomic_DNA"/>
</dbReference>
<dbReference type="Proteomes" id="UP000244378">
    <property type="component" value="Unassembled WGS sequence"/>
</dbReference>
<accession>A0A2T7AQZ6</accession>
<evidence type="ECO:0000313" key="3">
    <source>
        <dbReference type="EMBL" id="KAB0880305.1"/>
    </source>
</evidence>
<feature type="domain" description="NIT" evidence="1">
    <location>
        <begin position="37"/>
        <end position="284"/>
    </location>
</feature>
<dbReference type="Pfam" id="PF08376">
    <property type="entry name" value="NIT"/>
    <property type="match status" value="1"/>
</dbReference>
<gene>
    <name evidence="4" type="ORF">AUN14_15140</name>
    <name evidence="3" type="ORF">FZI19_10515</name>
</gene>
<dbReference type="InterPro" id="IPR013587">
    <property type="entry name" value="Nitrate/nitrite_sensing"/>
</dbReference>
<dbReference type="InterPro" id="IPR011006">
    <property type="entry name" value="CheY-like_superfamily"/>
</dbReference>
<evidence type="ECO:0000313" key="4">
    <source>
        <dbReference type="EMBL" id="PUX12397.1"/>
    </source>
</evidence>
<dbReference type="PROSITE" id="PS50906">
    <property type="entry name" value="NIT"/>
    <property type="match status" value="1"/>
</dbReference>
<comment type="caution">
    <text evidence="4">The sequence shown here is derived from an EMBL/GenBank/DDBJ whole genome shotgun (WGS) entry which is preliminary data.</text>
</comment>
<protein>
    <submittedName>
        <fullName evidence="4">ANTAR domain-containing protein</fullName>
    </submittedName>
</protein>
<dbReference type="EMBL" id="MSAE01000029">
    <property type="protein sequence ID" value="PUX12397.1"/>
    <property type="molecule type" value="Genomic_DNA"/>
</dbReference>
<sequence>MATPSRPAQDAQAWFRFARERARSQLEAWLSVGEWASQISHLVHMLQRERGASNIWLCSGGQLFAREREFCVTQTDQRVAAFREAPPPLASSGSLLAWRMACALWQLEQLPALRARILARETEPLEAMEGFNLAIRHLLNLVPEASESVDEASLARALTALYSFMQGKELTGQERAIGAIGFTQGAFSEPLRQRLADRIDGQQRCFETFLALAAAEIREGYWRHGEAGLELEQLRRLACTRLPADNDNGARAVRWFALQTTRLDALRDIEEALIAALLAEARRLLAQDNVSESPEALLARRARQQGDMDAPALERHLLPLVRQQAREVESLTRQLASLQTSLEERKLIERAKSLLITHQQLSEEEAWHQLRKLAMDQNKRMVEIAEAMLAVARLWPVTRKE</sequence>
<keyword evidence="6" id="KW-1185">Reference proteome</keyword>
<dbReference type="Proteomes" id="UP000469927">
    <property type="component" value="Unassembled WGS sequence"/>
</dbReference>
<organism evidence="4 5">
    <name type="scientific">Cronobacter muytjensii</name>
    <dbReference type="NCBI Taxonomy" id="413501"/>
    <lineage>
        <taxon>Bacteria</taxon>
        <taxon>Pseudomonadati</taxon>
        <taxon>Pseudomonadota</taxon>
        <taxon>Gammaproteobacteria</taxon>
        <taxon>Enterobacterales</taxon>
        <taxon>Enterobacteriaceae</taxon>
        <taxon>Cronobacter</taxon>
    </lineage>
</organism>
<dbReference type="GeneID" id="92212817"/>
<evidence type="ECO:0000259" key="2">
    <source>
        <dbReference type="PROSITE" id="PS50921"/>
    </source>
</evidence>
<reference evidence="3 6" key="2">
    <citation type="submission" date="2019-08" db="EMBL/GenBank/DDBJ databases">
        <title>Prevalence, distribution, and phylogeny of type two toxin-antitoxin genes possessed by Cronobacter species where C. sakazakii homologs follow sequence type lineages.</title>
        <authorList>
            <person name="Finkelstein S."/>
            <person name="Negrete F."/>
            <person name="Jang H."/>
            <person name="Gopinath G.R."/>
            <person name="Tall B.D."/>
        </authorList>
    </citation>
    <scope>NUCLEOTIDE SEQUENCE [LARGE SCALE GENOMIC DNA]</scope>
    <source>
        <strain evidence="3 6">MOD1_GK1257</strain>
    </source>
</reference>